<proteinExistence type="predicted"/>
<dbReference type="AlphaFoldDB" id="A0AAN7CVM9"/>
<sequence length="228" mass="25737">MDNYFPDTNRLDVLAEVASNKQYLQVRTPERLHGNLLSLVDIASKALSILEQRRGKSFDDKMSGINSTAFNTAGNISDAEDTIIACPFVEEQDNFPLDRPLRSRRKRKPRRAAIKEFRRSTAVVMSENSGGIGDETDHSFQHANNPVMTGQRDRRGRCTACENAGPRARCQIVKKNHYHGACLRCASRGDLEKCSLYKTRSGTDDSEKRHGQSTKRIKISKPLRRKSE</sequence>
<gene>
    <name evidence="2" type="ORF">C7999DRAFT_31473</name>
</gene>
<evidence type="ECO:0000313" key="2">
    <source>
        <dbReference type="EMBL" id="KAK4248037.1"/>
    </source>
</evidence>
<dbReference type="Proteomes" id="UP001303647">
    <property type="component" value="Unassembled WGS sequence"/>
</dbReference>
<feature type="compositionally biased region" description="Basic and acidic residues" evidence="1">
    <location>
        <begin position="198"/>
        <end position="210"/>
    </location>
</feature>
<feature type="compositionally biased region" description="Basic residues" evidence="1">
    <location>
        <begin position="211"/>
        <end position="228"/>
    </location>
</feature>
<organism evidence="2 3">
    <name type="scientific">Corynascus novoguineensis</name>
    <dbReference type="NCBI Taxonomy" id="1126955"/>
    <lineage>
        <taxon>Eukaryota</taxon>
        <taxon>Fungi</taxon>
        <taxon>Dikarya</taxon>
        <taxon>Ascomycota</taxon>
        <taxon>Pezizomycotina</taxon>
        <taxon>Sordariomycetes</taxon>
        <taxon>Sordariomycetidae</taxon>
        <taxon>Sordariales</taxon>
        <taxon>Chaetomiaceae</taxon>
        <taxon>Corynascus</taxon>
    </lineage>
</organism>
<protein>
    <submittedName>
        <fullName evidence="2">Uncharacterized protein</fullName>
    </submittedName>
</protein>
<keyword evidence="3" id="KW-1185">Reference proteome</keyword>
<accession>A0AAN7CVM9</accession>
<reference evidence="2" key="1">
    <citation type="journal article" date="2023" name="Mol. Phylogenet. Evol.">
        <title>Genome-scale phylogeny and comparative genomics of the fungal order Sordariales.</title>
        <authorList>
            <person name="Hensen N."/>
            <person name="Bonometti L."/>
            <person name="Westerberg I."/>
            <person name="Brannstrom I.O."/>
            <person name="Guillou S."/>
            <person name="Cros-Aarteil S."/>
            <person name="Calhoun S."/>
            <person name="Haridas S."/>
            <person name="Kuo A."/>
            <person name="Mondo S."/>
            <person name="Pangilinan J."/>
            <person name="Riley R."/>
            <person name="LaButti K."/>
            <person name="Andreopoulos B."/>
            <person name="Lipzen A."/>
            <person name="Chen C."/>
            <person name="Yan M."/>
            <person name="Daum C."/>
            <person name="Ng V."/>
            <person name="Clum A."/>
            <person name="Steindorff A."/>
            <person name="Ohm R.A."/>
            <person name="Martin F."/>
            <person name="Silar P."/>
            <person name="Natvig D.O."/>
            <person name="Lalanne C."/>
            <person name="Gautier V."/>
            <person name="Ament-Velasquez S.L."/>
            <person name="Kruys A."/>
            <person name="Hutchinson M.I."/>
            <person name="Powell A.J."/>
            <person name="Barry K."/>
            <person name="Miller A.N."/>
            <person name="Grigoriev I.V."/>
            <person name="Debuchy R."/>
            <person name="Gladieux P."/>
            <person name="Hiltunen Thoren M."/>
            <person name="Johannesson H."/>
        </authorList>
    </citation>
    <scope>NUCLEOTIDE SEQUENCE</scope>
    <source>
        <strain evidence="2">CBS 359.72</strain>
    </source>
</reference>
<feature type="region of interest" description="Disordered" evidence="1">
    <location>
        <begin position="125"/>
        <end position="152"/>
    </location>
</feature>
<evidence type="ECO:0000256" key="1">
    <source>
        <dbReference type="SAM" id="MobiDB-lite"/>
    </source>
</evidence>
<comment type="caution">
    <text evidence="2">The sequence shown here is derived from an EMBL/GenBank/DDBJ whole genome shotgun (WGS) entry which is preliminary data.</text>
</comment>
<dbReference type="EMBL" id="MU857643">
    <property type="protein sequence ID" value="KAK4248037.1"/>
    <property type="molecule type" value="Genomic_DNA"/>
</dbReference>
<feature type="region of interest" description="Disordered" evidence="1">
    <location>
        <begin position="198"/>
        <end position="228"/>
    </location>
</feature>
<reference evidence="2" key="2">
    <citation type="submission" date="2023-05" db="EMBL/GenBank/DDBJ databases">
        <authorList>
            <consortium name="Lawrence Berkeley National Laboratory"/>
            <person name="Steindorff A."/>
            <person name="Hensen N."/>
            <person name="Bonometti L."/>
            <person name="Westerberg I."/>
            <person name="Brannstrom I.O."/>
            <person name="Guillou S."/>
            <person name="Cros-Aarteil S."/>
            <person name="Calhoun S."/>
            <person name="Haridas S."/>
            <person name="Kuo A."/>
            <person name="Mondo S."/>
            <person name="Pangilinan J."/>
            <person name="Riley R."/>
            <person name="Labutti K."/>
            <person name="Andreopoulos B."/>
            <person name="Lipzen A."/>
            <person name="Chen C."/>
            <person name="Yanf M."/>
            <person name="Daum C."/>
            <person name="Ng V."/>
            <person name="Clum A."/>
            <person name="Ohm R."/>
            <person name="Martin F."/>
            <person name="Silar P."/>
            <person name="Natvig D."/>
            <person name="Lalanne C."/>
            <person name="Gautier V."/>
            <person name="Ament-Velasquez S.L."/>
            <person name="Kruys A."/>
            <person name="Hutchinson M.I."/>
            <person name="Powell A.J."/>
            <person name="Barry K."/>
            <person name="Miller A.N."/>
            <person name="Grigoriev I.V."/>
            <person name="Debuchy R."/>
            <person name="Gladieux P."/>
            <person name="Thoren M.H."/>
            <person name="Johannesson H."/>
        </authorList>
    </citation>
    <scope>NUCLEOTIDE SEQUENCE</scope>
    <source>
        <strain evidence="2">CBS 359.72</strain>
    </source>
</reference>
<evidence type="ECO:0000313" key="3">
    <source>
        <dbReference type="Proteomes" id="UP001303647"/>
    </source>
</evidence>
<name>A0AAN7CVM9_9PEZI</name>